<protein>
    <submittedName>
        <fullName evidence="2">Uncharacterized protein</fullName>
    </submittedName>
</protein>
<feature type="transmembrane region" description="Helical" evidence="1">
    <location>
        <begin position="27"/>
        <end position="51"/>
    </location>
</feature>
<name>A0AB37ZFU3_9PSED</name>
<dbReference type="RefSeq" id="WP_090256242.1">
    <property type="nucleotide sequence ID" value="NZ_FMTL01000011.1"/>
</dbReference>
<keyword evidence="3" id="KW-1185">Reference proteome</keyword>
<evidence type="ECO:0000256" key="1">
    <source>
        <dbReference type="SAM" id="Phobius"/>
    </source>
</evidence>
<comment type="caution">
    <text evidence="2">The sequence shown here is derived from an EMBL/GenBank/DDBJ whole genome shotgun (WGS) entry which is preliminary data.</text>
</comment>
<keyword evidence="1" id="KW-0472">Membrane</keyword>
<reference evidence="2 3" key="1">
    <citation type="submission" date="2016-10" db="EMBL/GenBank/DDBJ databases">
        <authorList>
            <person name="Varghese N."/>
            <person name="Submissions S."/>
        </authorList>
    </citation>
    <scope>NUCLEOTIDE SEQUENCE [LARGE SCALE GENOMIC DNA]</scope>
    <source>
        <strain evidence="2 3">DSM 17833</strain>
    </source>
</reference>
<dbReference type="EMBL" id="FMTL01000011">
    <property type="protein sequence ID" value="SCW89618.1"/>
    <property type="molecule type" value="Genomic_DNA"/>
</dbReference>
<gene>
    <name evidence="2" type="ORF">SAMN05216370_0057</name>
</gene>
<dbReference type="Proteomes" id="UP000242418">
    <property type="component" value="Unassembled WGS sequence"/>
</dbReference>
<feature type="transmembrane region" description="Helical" evidence="1">
    <location>
        <begin position="121"/>
        <end position="139"/>
    </location>
</feature>
<keyword evidence="1" id="KW-0812">Transmembrane</keyword>
<proteinExistence type="predicted"/>
<evidence type="ECO:0000313" key="2">
    <source>
        <dbReference type="EMBL" id="SCW89618.1"/>
    </source>
</evidence>
<organism evidence="2 3">
    <name type="scientific">Pseudomonas peli</name>
    <dbReference type="NCBI Taxonomy" id="592361"/>
    <lineage>
        <taxon>Bacteria</taxon>
        <taxon>Pseudomonadati</taxon>
        <taxon>Pseudomonadota</taxon>
        <taxon>Gammaproteobacteria</taxon>
        <taxon>Pseudomonadales</taxon>
        <taxon>Pseudomonadaceae</taxon>
        <taxon>Pseudomonas</taxon>
    </lineage>
</organism>
<evidence type="ECO:0000313" key="3">
    <source>
        <dbReference type="Proteomes" id="UP000242418"/>
    </source>
</evidence>
<dbReference type="AlphaFoldDB" id="A0AB37ZFU3"/>
<accession>A0AB37ZFU3</accession>
<sequence>MDITHQEPEASKFASALAIAYMAIKQFFMVGLVVPAVGAAVFICLTSGFSFTEASRWLVEEQAAAQQLGAATLPDHLLVKTCATPLREVGAVPPLKAVVCDEWITTEIPVEAAAATTARGFAMFYLFFVLAGGILVMLISPPNSARVRKHALFLNSVIARFDAKGGNRE</sequence>
<keyword evidence="1" id="KW-1133">Transmembrane helix</keyword>